<keyword evidence="4" id="KW-1134">Transmembrane beta strand</keyword>
<dbReference type="PROSITE" id="PS51123">
    <property type="entry name" value="OMPA_2"/>
    <property type="match status" value="1"/>
</dbReference>
<dbReference type="InterPro" id="IPR006664">
    <property type="entry name" value="OMP_bac"/>
</dbReference>
<keyword evidence="11" id="KW-0732">Signal</keyword>
<dbReference type="AlphaFoldDB" id="A0A3D8M462"/>
<evidence type="ECO:0000256" key="5">
    <source>
        <dbReference type="ARBA" id="ARBA00022692"/>
    </source>
</evidence>
<name>A0A3D8M462_9ALTE</name>
<keyword evidence="9" id="KW-0998">Cell outer membrane</keyword>
<evidence type="ECO:0000259" key="12">
    <source>
        <dbReference type="PROSITE" id="PS51123"/>
    </source>
</evidence>
<evidence type="ECO:0000256" key="9">
    <source>
        <dbReference type="ARBA" id="ARBA00023237"/>
    </source>
</evidence>
<dbReference type="InterPro" id="IPR011250">
    <property type="entry name" value="OMP/PagP_B-barrel"/>
</dbReference>
<dbReference type="PANTHER" id="PTHR30329:SF21">
    <property type="entry name" value="LIPOPROTEIN YIAD-RELATED"/>
    <property type="match status" value="1"/>
</dbReference>
<keyword evidence="8 10" id="KW-0472">Membrane</keyword>
<dbReference type="CDD" id="cd07185">
    <property type="entry name" value="OmpA_C-like"/>
    <property type="match status" value="1"/>
</dbReference>
<organism evidence="13 14">
    <name type="scientific">Alteromonas aestuariivivens</name>
    <dbReference type="NCBI Taxonomy" id="1938339"/>
    <lineage>
        <taxon>Bacteria</taxon>
        <taxon>Pseudomonadati</taxon>
        <taxon>Pseudomonadota</taxon>
        <taxon>Gammaproteobacteria</taxon>
        <taxon>Alteromonadales</taxon>
        <taxon>Alteromonadaceae</taxon>
        <taxon>Alteromonas/Salinimonas group</taxon>
        <taxon>Alteromonas</taxon>
    </lineage>
</organism>
<reference evidence="14" key="1">
    <citation type="submission" date="2018-08" db="EMBL/GenBank/DDBJ databases">
        <authorList>
            <person name="Zhang J."/>
            <person name="Du Z.-J."/>
        </authorList>
    </citation>
    <scope>NUCLEOTIDE SEQUENCE [LARGE SCALE GENOMIC DNA]</scope>
    <source>
        <strain evidence="14">KCTC 52655</strain>
    </source>
</reference>
<comment type="caution">
    <text evidence="13">The sequence shown here is derived from an EMBL/GenBank/DDBJ whole genome shotgun (WGS) entry which is preliminary data.</text>
</comment>
<accession>A0A3D8M462</accession>
<keyword evidence="14" id="KW-1185">Reference proteome</keyword>
<dbReference type="PANTHER" id="PTHR30329">
    <property type="entry name" value="STATOR ELEMENT OF FLAGELLAR MOTOR COMPLEX"/>
    <property type="match status" value="1"/>
</dbReference>
<dbReference type="PRINTS" id="PR01021">
    <property type="entry name" value="OMPADOMAIN"/>
</dbReference>
<dbReference type="GO" id="GO:0009279">
    <property type="term" value="C:cell outer membrane"/>
    <property type="evidence" value="ECO:0007669"/>
    <property type="project" value="UniProtKB-SubCell"/>
</dbReference>
<dbReference type="EMBL" id="QRHA01000010">
    <property type="protein sequence ID" value="RDV24436.1"/>
    <property type="molecule type" value="Genomic_DNA"/>
</dbReference>
<evidence type="ECO:0000313" key="14">
    <source>
        <dbReference type="Proteomes" id="UP000256561"/>
    </source>
</evidence>
<dbReference type="GO" id="GO:0015288">
    <property type="term" value="F:porin activity"/>
    <property type="evidence" value="ECO:0007669"/>
    <property type="project" value="UniProtKB-KW"/>
</dbReference>
<dbReference type="Gene3D" id="3.30.1330.60">
    <property type="entry name" value="OmpA-like domain"/>
    <property type="match status" value="1"/>
</dbReference>
<keyword evidence="5" id="KW-0812">Transmembrane</keyword>
<keyword evidence="7" id="KW-0626">Porin</keyword>
<evidence type="ECO:0000256" key="2">
    <source>
        <dbReference type="ARBA" id="ARBA00005710"/>
    </source>
</evidence>
<dbReference type="InterPro" id="IPR050330">
    <property type="entry name" value="Bact_OuterMem_StrucFunc"/>
</dbReference>
<keyword evidence="3" id="KW-0813">Transport</keyword>
<feature type="signal peptide" evidence="11">
    <location>
        <begin position="1"/>
        <end position="29"/>
    </location>
</feature>
<evidence type="ECO:0000256" key="10">
    <source>
        <dbReference type="PROSITE-ProRule" id="PRU00473"/>
    </source>
</evidence>
<dbReference type="GO" id="GO:0006811">
    <property type="term" value="P:monoatomic ion transport"/>
    <property type="evidence" value="ECO:0007669"/>
    <property type="project" value="UniProtKB-KW"/>
</dbReference>
<feature type="chain" id="PRO_5017699854" evidence="11">
    <location>
        <begin position="30"/>
        <end position="418"/>
    </location>
</feature>
<comment type="similarity">
    <text evidence="2">Belongs to the outer membrane OOP (TC 1.B.6) superfamily. OmpA family.</text>
</comment>
<proteinExistence type="inferred from homology"/>
<dbReference type="GO" id="GO:0046930">
    <property type="term" value="C:pore complex"/>
    <property type="evidence" value="ECO:0007669"/>
    <property type="project" value="UniProtKB-KW"/>
</dbReference>
<evidence type="ECO:0000256" key="4">
    <source>
        <dbReference type="ARBA" id="ARBA00022452"/>
    </source>
</evidence>
<dbReference type="Pfam" id="PF01389">
    <property type="entry name" value="OmpA_membrane"/>
    <property type="match status" value="1"/>
</dbReference>
<dbReference type="SUPFAM" id="SSF56925">
    <property type="entry name" value="OMPA-like"/>
    <property type="match status" value="1"/>
</dbReference>
<evidence type="ECO:0000256" key="1">
    <source>
        <dbReference type="ARBA" id="ARBA00004571"/>
    </source>
</evidence>
<keyword evidence="6" id="KW-0406">Ion transport</keyword>
<evidence type="ECO:0000256" key="8">
    <source>
        <dbReference type="ARBA" id="ARBA00023136"/>
    </source>
</evidence>
<evidence type="ECO:0000256" key="7">
    <source>
        <dbReference type="ARBA" id="ARBA00023114"/>
    </source>
</evidence>
<feature type="domain" description="OmpA-like" evidence="12">
    <location>
        <begin position="294"/>
        <end position="412"/>
    </location>
</feature>
<evidence type="ECO:0000256" key="3">
    <source>
        <dbReference type="ARBA" id="ARBA00022448"/>
    </source>
</evidence>
<protein>
    <submittedName>
        <fullName evidence="13">OmpA family protein</fullName>
    </submittedName>
</protein>
<dbReference type="InterPro" id="IPR036737">
    <property type="entry name" value="OmpA-like_sf"/>
</dbReference>
<dbReference type="Pfam" id="PF00691">
    <property type="entry name" value="OmpA"/>
    <property type="match status" value="1"/>
</dbReference>
<dbReference type="InterPro" id="IPR006665">
    <property type="entry name" value="OmpA-like"/>
</dbReference>
<dbReference type="SUPFAM" id="SSF103088">
    <property type="entry name" value="OmpA-like"/>
    <property type="match status" value="1"/>
</dbReference>
<gene>
    <name evidence="13" type="ORF">DXV75_13490</name>
</gene>
<evidence type="ECO:0000256" key="6">
    <source>
        <dbReference type="ARBA" id="ARBA00023065"/>
    </source>
</evidence>
<comment type="subcellular location">
    <subcellularLocation>
        <location evidence="1">Cell outer membrane</location>
        <topology evidence="1">Multi-pass membrane protein</topology>
    </subcellularLocation>
</comment>
<sequence>MAVSKNYFMGFTKRLLVWFAVAFTGSAVAQYDCSNSGEEANCKPESSVVGWYLGAELGYNRTGISQSRLNEFYNQSGITAQAVGIEKTDLGYKAFVGYQFNQYIGVEAGYQDLGTRQVNFVGEYALQQVFYDHAQTIYPESGKGVFSSLVASYPLTDNLSLAGKLGLFNWEGRYLTNEFSQSVGSHSTSGTDLMYGVELNYRLARQWQAYIAASRINLARDQNDQLSVGVRYYFSDGTTTEEVPSKSQRPLERPLEKMAVELADSDHDGVVDLKDSCPASDIQFRVNDVGCTLFAEQQVAFKLVIHYDNDSAIIDQKYAKDIREMAEFIEKYQVRELVVYGHTSEPGSVRYNQKLSEQRARSVARALVDEYGINESMIETVGKGESELLNPVQSEEADRQNRRVEVTINEVLSMPVTR</sequence>
<dbReference type="Gene3D" id="2.40.160.20">
    <property type="match status" value="1"/>
</dbReference>
<dbReference type="InterPro" id="IPR000498">
    <property type="entry name" value="OmpA-like_TM_dom"/>
</dbReference>
<dbReference type="OrthoDB" id="9805832at2"/>
<dbReference type="Proteomes" id="UP000256561">
    <property type="component" value="Unassembled WGS sequence"/>
</dbReference>
<evidence type="ECO:0000313" key="13">
    <source>
        <dbReference type="EMBL" id="RDV24436.1"/>
    </source>
</evidence>
<evidence type="ECO:0000256" key="11">
    <source>
        <dbReference type="SAM" id="SignalP"/>
    </source>
</evidence>